<evidence type="ECO:0000256" key="1">
    <source>
        <dbReference type="SAM" id="MobiDB-lite"/>
    </source>
</evidence>
<evidence type="ECO:0000313" key="3">
    <source>
        <dbReference type="EMBL" id="KAG7291166.1"/>
    </source>
</evidence>
<dbReference type="AlphaFoldDB" id="A0AAD4I1H7"/>
<dbReference type="Proteomes" id="UP001197093">
    <property type="component" value="Unassembled WGS sequence"/>
</dbReference>
<dbReference type="SMART" id="SM00256">
    <property type="entry name" value="FBOX"/>
    <property type="match status" value="1"/>
</dbReference>
<dbReference type="InterPro" id="IPR036047">
    <property type="entry name" value="F-box-like_dom_sf"/>
</dbReference>
<proteinExistence type="predicted"/>
<reference evidence="3" key="1">
    <citation type="submission" date="2023-02" db="EMBL/GenBank/DDBJ databases">
        <authorList>
            <person name="Palmer J.M."/>
        </authorList>
    </citation>
    <scope>NUCLEOTIDE SEQUENCE</scope>
    <source>
        <strain evidence="3">FW57</strain>
    </source>
</reference>
<evidence type="ECO:0000313" key="4">
    <source>
        <dbReference type="Proteomes" id="UP001197093"/>
    </source>
</evidence>
<sequence>MDRPRICCCVLCGVVCGHQDDDDDWRNRFYAVYDSVDGKPRQAQLSGLVRFTRSGYEIQADSETEEPQMIGIDLMPSECPWENKNPAKGFPIHVSCWKILNDCWSPSDQELQLLLGVFRLVPMQGGDRWHPSVILNWGHDYGGLFELVTDRDKLEPGEDCRIRRLNCAFSAHNPAVVDFNLIGVLKEVCPDGDTTNASTEITESSGEQDVGEEDASPNPRARDVFHKLPVEIRQQILENVPLFDALALRQASRAFAELGFHDLFWKSRFYSDGELGHIHEVEPFLALFPGHWRSVWLIAAPCADRPWIRNRARVMTLASSLRNLVHKAGSAKCRGNQISNALTESKVWWQTANRSSEDPSSFLHQRHLPVPSKVTAVFASTVEICGRECVSGIRIQHKDRKGGSRSLTFGYQHPDNETLLLNDELHPLALLKLLKRRLIGTSSGKDAISALKGDFDALKLVSLAVTSGVRRRRGQTWDEPAPKDTMVWYSDLPDHHLKMPELRYAEDYVYPPRNRTLPMRMMLFGGTHGQDLPFVTRIIVEQGTGSDSYLGGLNPQLWAIKIRFSDGREPLYFGDKVYKPLSVSFPIDGPGGERITAFRYVGNTMDWHPGFKIRTNRGRTIMFPFGMRNVYTDSTETKAFEEMDQMVVGIFGKFSPSWGISVIGAVCL</sequence>
<evidence type="ECO:0000259" key="2">
    <source>
        <dbReference type="PROSITE" id="PS50181"/>
    </source>
</evidence>
<dbReference type="Gene3D" id="1.20.1280.50">
    <property type="match status" value="1"/>
</dbReference>
<protein>
    <recommendedName>
        <fullName evidence="2">F-box domain-containing protein</fullName>
    </recommendedName>
</protein>
<dbReference type="InterPro" id="IPR056021">
    <property type="entry name" value="DUF7600"/>
</dbReference>
<dbReference type="Pfam" id="PF12937">
    <property type="entry name" value="F-box-like"/>
    <property type="match status" value="1"/>
</dbReference>
<accession>A0AAD4I1H7</accession>
<organism evidence="3 4">
    <name type="scientific">Staphylotrichum longicolle</name>
    <dbReference type="NCBI Taxonomy" id="669026"/>
    <lineage>
        <taxon>Eukaryota</taxon>
        <taxon>Fungi</taxon>
        <taxon>Dikarya</taxon>
        <taxon>Ascomycota</taxon>
        <taxon>Pezizomycotina</taxon>
        <taxon>Sordariomycetes</taxon>
        <taxon>Sordariomycetidae</taxon>
        <taxon>Sordariales</taxon>
        <taxon>Chaetomiaceae</taxon>
        <taxon>Staphylotrichum</taxon>
    </lineage>
</organism>
<dbReference type="SUPFAM" id="SSF81383">
    <property type="entry name" value="F-box domain"/>
    <property type="match status" value="1"/>
</dbReference>
<feature type="region of interest" description="Disordered" evidence="1">
    <location>
        <begin position="195"/>
        <end position="219"/>
    </location>
</feature>
<feature type="compositionally biased region" description="Polar residues" evidence="1">
    <location>
        <begin position="195"/>
        <end position="207"/>
    </location>
</feature>
<feature type="domain" description="F-box" evidence="2">
    <location>
        <begin position="222"/>
        <end position="268"/>
    </location>
</feature>
<dbReference type="EMBL" id="JAHCVI010000001">
    <property type="protein sequence ID" value="KAG7291166.1"/>
    <property type="molecule type" value="Genomic_DNA"/>
</dbReference>
<dbReference type="InterPro" id="IPR001810">
    <property type="entry name" value="F-box_dom"/>
</dbReference>
<name>A0AAD4I1H7_9PEZI</name>
<dbReference type="PROSITE" id="PS50181">
    <property type="entry name" value="FBOX"/>
    <property type="match status" value="1"/>
</dbReference>
<dbReference type="Pfam" id="PF24539">
    <property type="entry name" value="DUF7600"/>
    <property type="match status" value="1"/>
</dbReference>
<gene>
    <name evidence="3" type="ORF">NEMBOFW57_001178</name>
</gene>
<keyword evidence="4" id="KW-1185">Reference proteome</keyword>
<comment type="caution">
    <text evidence="3">The sequence shown here is derived from an EMBL/GenBank/DDBJ whole genome shotgun (WGS) entry which is preliminary data.</text>
</comment>